<proteinExistence type="predicted"/>
<organism evidence="1 2">
    <name type="scientific">Deinococcus xinjiangensis</name>
    <dbReference type="NCBI Taxonomy" id="457454"/>
    <lineage>
        <taxon>Bacteria</taxon>
        <taxon>Thermotogati</taxon>
        <taxon>Deinococcota</taxon>
        <taxon>Deinococci</taxon>
        <taxon>Deinococcales</taxon>
        <taxon>Deinococcaceae</taxon>
        <taxon>Deinococcus</taxon>
    </lineage>
</organism>
<dbReference type="EMBL" id="BAABRN010000006">
    <property type="protein sequence ID" value="GAA5501032.1"/>
    <property type="molecule type" value="Genomic_DNA"/>
</dbReference>
<dbReference type="RefSeq" id="WP_353541006.1">
    <property type="nucleotide sequence ID" value="NZ_BAABRN010000006.1"/>
</dbReference>
<accession>A0ABP9V6X8</accession>
<sequence>MLDVIRRPFGFASSIVKEARTFTVNGDVSPQVEQVLKDQLQLTRDVVREQYQPLSQTDTVWLAGIIKTWKEVQMAWSEVWESTPPYLLKLACLDWYKHVHKWNTEGLASVETLWKFAAPIALQVAVEAAPQFGGWNEAFSFVSANGLDVIRRWKPQGGIGFLKYFEESSRAELPKGLSILRGRGQQLDQRLRTIWAARSNLLAYSVDAAMITPSLVLREIEAQHKAKDEPMPAFWTLKLVTELLESQQYAPMWSLDYKGEEDDRVYGDTLSDNGDLGIKTEVKVMHWEARKAARALAKAGLWEVAMSIPLDELLKVAEEGTHALTVYCEAYDLQQEDAIEIVSTIGHLTLWAD</sequence>
<dbReference type="Proteomes" id="UP001458946">
    <property type="component" value="Unassembled WGS sequence"/>
</dbReference>
<evidence type="ECO:0000313" key="1">
    <source>
        <dbReference type="EMBL" id="GAA5501032.1"/>
    </source>
</evidence>
<keyword evidence="2" id="KW-1185">Reference proteome</keyword>
<gene>
    <name evidence="1" type="ORF">Dxin01_00763</name>
</gene>
<reference evidence="1 2" key="1">
    <citation type="submission" date="2024-02" db="EMBL/GenBank/DDBJ databases">
        <title>Deinococcus xinjiangensis NBRC 107630.</title>
        <authorList>
            <person name="Ichikawa N."/>
            <person name="Katano-Makiyama Y."/>
            <person name="Hidaka K."/>
        </authorList>
    </citation>
    <scope>NUCLEOTIDE SEQUENCE [LARGE SCALE GENOMIC DNA]</scope>
    <source>
        <strain evidence="1 2">NBRC 107630</strain>
    </source>
</reference>
<evidence type="ECO:0000313" key="2">
    <source>
        <dbReference type="Proteomes" id="UP001458946"/>
    </source>
</evidence>
<comment type="caution">
    <text evidence="1">The sequence shown here is derived from an EMBL/GenBank/DDBJ whole genome shotgun (WGS) entry which is preliminary data.</text>
</comment>
<protein>
    <submittedName>
        <fullName evidence="1">Uncharacterized protein</fullName>
    </submittedName>
</protein>
<name>A0ABP9V6X8_9DEIO</name>